<dbReference type="Pfam" id="PF00085">
    <property type="entry name" value="Thioredoxin"/>
    <property type="match status" value="1"/>
</dbReference>
<name>A0A1G6HR19_9ACTN</name>
<organism evidence="9 10">
    <name type="scientific">Raineyella antarctica</name>
    <dbReference type="NCBI Taxonomy" id="1577474"/>
    <lineage>
        <taxon>Bacteria</taxon>
        <taxon>Bacillati</taxon>
        <taxon>Actinomycetota</taxon>
        <taxon>Actinomycetes</taxon>
        <taxon>Propionibacteriales</taxon>
        <taxon>Propionibacteriaceae</taxon>
        <taxon>Raineyella</taxon>
    </lineage>
</organism>
<proteinExistence type="inferred from homology"/>
<dbReference type="CDD" id="cd02947">
    <property type="entry name" value="TRX_family"/>
    <property type="match status" value="1"/>
</dbReference>
<dbReference type="Gene3D" id="3.40.30.10">
    <property type="entry name" value="Glutaredoxin"/>
    <property type="match status" value="1"/>
</dbReference>
<accession>A0A1G6HR19</accession>
<evidence type="ECO:0000256" key="1">
    <source>
        <dbReference type="ARBA" id="ARBA00008987"/>
    </source>
</evidence>
<dbReference type="PIRSF" id="PIRSF000077">
    <property type="entry name" value="Thioredoxin"/>
    <property type="match status" value="1"/>
</dbReference>
<keyword evidence="3" id="KW-0249">Electron transport</keyword>
<evidence type="ECO:0000259" key="8">
    <source>
        <dbReference type="PROSITE" id="PS51352"/>
    </source>
</evidence>
<keyword evidence="2" id="KW-0813">Transport</keyword>
<dbReference type="PANTHER" id="PTHR45663">
    <property type="entry name" value="GEO12009P1"/>
    <property type="match status" value="1"/>
</dbReference>
<feature type="domain" description="Thioredoxin" evidence="8">
    <location>
        <begin position="3"/>
        <end position="110"/>
    </location>
</feature>
<dbReference type="SUPFAM" id="SSF52833">
    <property type="entry name" value="Thioredoxin-like"/>
    <property type="match status" value="1"/>
</dbReference>
<dbReference type="PANTHER" id="PTHR45663:SF11">
    <property type="entry name" value="GEO12009P1"/>
    <property type="match status" value="1"/>
</dbReference>
<dbReference type="RefSeq" id="WP_175557524.1">
    <property type="nucleotide sequence ID" value="NZ_FMYF01000012.1"/>
</dbReference>
<evidence type="ECO:0000313" key="9">
    <source>
        <dbReference type="EMBL" id="SDB96747.1"/>
    </source>
</evidence>
<protein>
    <recommendedName>
        <fullName evidence="6">Thioredoxin</fullName>
    </recommendedName>
</protein>
<dbReference type="PROSITE" id="PS00194">
    <property type="entry name" value="THIOREDOXIN_1"/>
    <property type="match status" value="1"/>
</dbReference>
<feature type="disulfide bond" description="Redox-active" evidence="7">
    <location>
        <begin position="34"/>
        <end position="37"/>
    </location>
</feature>
<comment type="similarity">
    <text evidence="1 6">Belongs to the thioredoxin family.</text>
</comment>
<gene>
    <name evidence="9" type="ORF">GA0111570_11244</name>
</gene>
<dbReference type="InterPro" id="IPR017937">
    <property type="entry name" value="Thioredoxin_CS"/>
</dbReference>
<keyword evidence="4 7" id="KW-1015">Disulfide bond</keyword>
<reference evidence="9 10" key="1">
    <citation type="submission" date="2016-06" db="EMBL/GenBank/DDBJ databases">
        <authorList>
            <person name="Olsen C.W."/>
            <person name="Carey S."/>
            <person name="Hinshaw L."/>
            <person name="Karasin A.I."/>
        </authorList>
    </citation>
    <scope>NUCLEOTIDE SEQUENCE [LARGE SCALE GENOMIC DNA]</scope>
    <source>
        <strain evidence="9 10">LZ-22</strain>
    </source>
</reference>
<dbReference type="InterPro" id="IPR013766">
    <property type="entry name" value="Thioredoxin_domain"/>
</dbReference>
<sequence>MESLPLEVVTDATFTDRVLDADVPVVVLYWATWCAPCRQLLPIMEELAGWYRDRVRIVRIDTDAATATPQAQGVHGVPTVQLFRSGAEVARFQGARTKIELTEAIDGLLAGELSA</sequence>
<evidence type="ECO:0000313" key="10">
    <source>
        <dbReference type="Proteomes" id="UP000199086"/>
    </source>
</evidence>
<evidence type="ECO:0000256" key="5">
    <source>
        <dbReference type="ARBA" id="ARBA00023284"/>
    </source>
</evidence>
<dbReference type="EMBL" id="FMYF01000012">
    <property type="protein sequence ID" value="SDB96747.1"/>
    <property type="molecule type" value="Genomic_DNA"/>
</dbReference>
<keyword evidence="10" id="KW-1185">Reference proteome</keyword>
<dbReference type="STRING" id="1577474.GA0111570_11244"/>
<dbReference type="AlphaFoldDB" id="A0A1G6HR19"/>
<dbReference type="PROSITE" id="PS51352">
    <property type="entry name" value="THIOREDOXIN_2"/>
    <property type="match status" value="1"/>
</dbReference>
<evidence type="ECO:0000256" key="7">
    <source>
        <dbReference type="PIRSR" id="PIRSR000077-4"/>
    </source>
</evidence>
<dbReference type="GO" id="GO:0015035">
    <property type="term" value="F:protein-disulfide reductase activity"/>
    <property type="evidence" value="ECO:0007669"/>
    <property type="project" value="InterPro"/>
</dbReference>
<dbReference type="PRINTS" id="PR00421">
    <property type="entry name" value="THIOREDOXIN"/>
</dbReference>
<evidence type="ECO:0000256" key="2">
    <source>
        <dbReference type="ARBA" id="ARBA00022448"/>
    </source>
</evidence>
<dbReference type="InterPro" id="IPR036249">
    <property type="entry name" value="Thioredoxin-like_sf"/>
</dbReference>
<dbReference type="Proteomes" id="UP000199086">
    <property type="component" value="Unassembled WGS sequence"/>
</dbReference>
<keyword evidence="5 7" id="KW-0676">Redox-active center</keyword>
<dbReference type="InterPro" id="IPR005746">
    <property type="entry name" value="Thioredoxin"/>
</dbReference>
<evidence type="ECO:0000256" key="3">
    <source>
        <dbReference type="ARBA" id="ARBA00022982"/>
    </source>
</evidence>
<dbReference type="GO" id="GO:0005737">
    <property type="term" value="C:cytoplasm"/>
    <property type="evidence" value="ECO:0007669"/>
    <property type="project" value="TreeGrafter"/>
</dbReference>
<evidence type="ECO:0000256" key="6">
    <source>
        <dbReference type="PIRNR" id="PIRNR000077"/>
    </source>
</evidence>
<evidence type="ECO:0000256" key="4">
    <source>
        <dbReference type="ARBA" id="ARBA00023157"/>
    </source>
</evidence>